<dbReference type="AlphaFoldDB" id="A0A1M7B2M1"/>
<accession>A0A1M7B2M1</accession>
<organism evidence="1 2">
    <name type="scientific">Roseibium suaedae</name>
    <dbReference type="NCBI Taxonomy" id="735517"/>
    <lineage>
        <taxon>Bacteria</taxon>
        <taxon>Pseudomonadati</taxon>
        <taxon>Pseudomonadota</taxon>
        <taxon>Alphaproteobacteria</taxon>
        <taxon>Hyphomicrobiales</taxon>
        <taxon>Stappiaceae</taxon>
        <taxon>Roseibium</taxon>
    </lineage>
</organism>
<evidence type="ECO:0000313" key="1">
    <source>
        <dbReference type="EMBL" id="SHL49184.1"/>
    </source>
</evidence>
<dbReference type="EMBL" id="FRBW01000001">
    <property type="protein sequence ID" value="SHL49184.1"/>
    <property type="molecule type" value="Genomic_DNA"/>
</dbReference>
<dbReference type="Proteomes" id="UP000186002">
    <property type="component" value="Unassembled WGS sequence"/>
</dbReference>
<proteinExistence type="predicted"/>
<reference evidence="1 2" key="1">
    <citation type="submission" date="2016-11" db="EMBL/GenBank/DDBJ databases">
        <authorList>
            <person name="Jaros S."/>
            <person name="Januszkiewicz K."/>
            <person name="Wedrychowicz H."/>
        </authorList>
    </citation>
    <scope>NUCLEOTIDE SEQUENCE [LARGE SCALE GENOMIC DNA]</scope>
    <source>
        <strain evidence="1 2">DSM 22153</strain>
    </source>
</reference>
<sequence length="97" mass="10743">MHPGMGRAGPNNLSGASLSNFRAACLVESVGRKKKTPEPVRGEIDDKAAKIDGHPGLVPSTKTGIQYPVEWALEKTIYLRWLLDPCLRRDDNQLFEI</sequence>
<protein>
    <submittedName>
        <fullName evidence="1">Uncharacterized protein</fullName>
    </submittedName>
</protein>
<keyword evidence="2" id="KW-1185">Reference proteome</keyword>
<name>A0A1M7B2M1_9HYPH</name>
<evidence type="ECO:0000313" key="2">
    <source>
        <dbReference type="Proteomes" id="UP000186002"/>
    </source>
</evidence>
<gene>
    <name evidence="1" type="ORF">SAMN05444272_0712</name>
</gene>